<evidence type="ECO:0000313" key="3">
    <source>
        <dbReference type="Proteomes" id="UP000019433"/>
    </source>
</evidence>
<sequence length="236" mass="27475">MHPQIYKRFCETKTAYLGLNSQTAKQYHADYIPILKLVPYAKSSPQIRQATHYLKRTSHIVLSSPSSTSLFFARMKKHKQYLRNLHYLCIGKVTLKRLLDFLPRAHYSLATTETSEGILPLILPLTDNTRILYPHSSFSRPVITDFLTRENKQFFAYSHYTVRPRDLDPSIFSPYKNIIFTSPSGVRAYTKLFSRFPNKIYWCLGPITLQEFQKTSNSQVYLLTNADRDKAPEKKV</sequence>
<dbReference type="EMBL" id="CP006571">
    <property type="protein sequence ID" value="AHK62927.1"/>
    <property type="molecule type" value="Genomic_DNA"/>
</dbReference>
<dbReference type="GO" id="GO:0033014">
    <property type="term" value="P:tetrapyrrole biosynthetic process"/>
    <property type="evidence" value="ECO:0007669"/>
    <property type="project" value="InterPro"/>
</dbReference>
<dbReference type="Pfam" id="PF02602">
    <property type="entry name" value="HEM4"/>
    <property type="match status" value="1"/>
</dbReference>
<protein>
    <submittedName>
        <fullName evidence="2">Uroporphyrinogen-III synthase HemD family protein</fullName>
    </submittedName>
</protein>
<dbReference type="Gene3D" id="3.40.50.10090">
    <property type="match status" value="1"/>
</dbReference>
<dbReference type="eggNOG" id="COG1587">
    <property type="taxonomic scope" value="Bacteria"/>
</dbReference>
<dbReference type="Proteomes" id="UP000019433">
    <property type="component" value="Chromosome"/>
</dbReference>
<dbReference type="AlphaFoldDB" id="W8JZ27"/>
<name>W8JZ27_9CHLA</name>
<feature type="domain" description="Tetrapyrrole biosynthesis uroporphyrinogen III synthase" evidence="1">
    <location>
        <begin position="27"/>
        <end position="216"/>
    </location>
</feature>
<proteinExistence type="predicted"/>
<gene>
    <name evidence="2" type="ORF">M832_00550</name>
</gene>
<accession>W8JZ27</accession>
<dbReference type="InterPro" id="IPR036108">
    <property type="entry name" value="4pyrrol_syn_uPrphyn_synt_sf"/>
</dbReference>
<evidence type="ECO:0000259" key="1">
    <source>
        <dbReference type="Pfam" id="PF02602"/>
    </source>
</evidence>
<dbReference type="HOGENOM" id="CLU_107939_0_0_0"/>
<dbReference type="RefSeq" id="WP_038500002.1">
    <property type="nucleotide sequence ID" value="NZ_CP006571.1"/>
</dbReference>
<dbReference type="PATRIC" id="fig|1229831.3.peg.55"/>
<dbReference type="STRING" id="1229831.M832_00550"/>
<dbReference type="KEGG" id="cav:M832_00550"/>
<dbReference type="InterPro" id="IPR003754">
    <property type="entry name" value="4pyrrol_synth_uPrphyn_synth"/>
</dbReference>
<reference evidence="2 3" key="1">
    <citation type="journal article" date="2014" name="Syst. Appl. Microbiol.">
        <title>Evidence for the existence of two new members of the family Chlamydiaceae and proposal of Chlamydia avium sp. nov. and Chlamydia gallinacea sp. nov.</title>
        <authorList>
            <person name="Sachse K."/>
            <person name="Laroucau K."/>
            <person name="Riege K."/>
            <person name="Wehner S."/>
            <person name="Dilcher M."/>
            <person name="Creasy H.H."/>
            <person name="Weidmann M."/>
            <person name="Myers G."/>
            <person name="Vorimore F."/>
            <person name="Vicari N."/>
            <person name="Magnino S."/>
            <person name="Liebler-Tenorio E."/>
            <person name="Ruettger A."/>
            <person name="Bavoil P.M."/>
            <person name="Hufert F.T."/>
            <person name="Rossello-Mora R."/>
            <person name="Marz M."/>
        </authorList>
    </citation>
    <scope>NUCLEOTIDE SEQUENCE [LARGE SCALE GENOMIC DNA]</scope>
    <source>
        <strain evidence="2 3">10DC88</strain>
    </source>
</reference>
<dbReference type="SUPFAM" id="SSF69618">
    <property type="entry name" value="HemD-like"/>
    <property type="match status" value="1"/>
</dbReference>
<dbReference type="GO" id="GO:0004852">
    <property type="term" value="F:uroporphyrinogen-III synthase activity"/>
    <property type="evidence" value="ECO:0007669"/>
    <property type="project" value="InterPro"/>
</dbReference>
<organism evidence="2 3">
    <name type="scientific">Chlamydia avium 10DC88</name>
    <dbReference type="NCBI Taxonomy" id="1229831"/>
    <lineage>
        <taxon>Bacteria</taxon>
        <taxon>Pseudomonadati</taxon>
        <taxon>Chlamydiota</taxon>
        <taxon>Chlamydiia</taxon>
        <taxon>Chlamydiales</taxon>
        <taxon>Chlamydiaceae</taxon>
        <taxon>Chlamydia/Chlamydophila group</taxon>
        <taxon>Chlamydia</taxon>
    </lineage>
</organism>
<evidence type="ECO:0000313" key="2">
    <source>
        <dbReference type="EMBL" id="AHK62927.1"/>
    </source>
</evidence>
<dbReference type="CDD" id="cd06578">
    <property type="entry name" value="HemD"/>
    <property type="match status" value="1"/>
</dbReference>